<dbReference type="Proteomes" id="UP000030012">
    <property type="component" value="Unassembled WGS sequence"/>
</dbReference>
<dbReference type="GO" id="GO:0000150">
    <property type="term" value="F:DNA strand exchange activity"/>
    <property type="evidence" value="ECO:0007669"/>
    <property type="project" value="InterPro"/>
</dbReference>
<gene>
    <name evidence="3" type="ORF">Z968_12695</name>
</gene>
<evidence type="ECO:0000259" key="1">
    <source>
        <dbReference type="PROSITE" id="PS51736"/>
    </source>
</evidence>
<dbReference type="PROSITE" id="PS51736">
    <property type="entry name" value="RECOMBINASES_3"/>
    <property type="match status" value="1"/>
</dbReference>
<dbReference type="PANTHER" id="PTHR30461:SF23">
    <property type="entry name" value="DNA RECOMBINASE-RELATED"/>
    <property type="match status" value="1"/>
</dbReference>
<accession>A0A0A0HWR1</accession>
<feature type="domain" description="Recombinase" evidence="2">
    <location>
        <begin position="168"/>
        <end position="315"/>
    </location>
</feature>
<dbReference type="GO" id="GO:0003677">
    <property type="term" value="F:DNA binding"/>
    <property type="evidence" value="ECO:0007669"/>
    <property type="project" value="InterPro"/>
</dbReference>
<dbReference type="InterPro" id="IPR011109">
    <property type="entry name" value="DNA_bind_recombinase_dom"/>
</dbReference>
<dbReference type="AlphaFoldDB" id="A0A0A0HWR1"/>
<reference evidence="3 4" key="1">
    <citation type="submission" date="2014-01" db="EMBL/GenBank/DDBJ databases">
        <title>Plasmidome dynamics in the species complex Clostridium novyi sensu lato converts strains of independent lineages into distinctly different pathogens.</title>
        <authorList>
            <person name="Skarin H."/>
            <person name="Segerman B."/>
        </authorList>
    </citation>
    <scope>NUCLEOTIDE SEQUENCE [LARGE SCALE GENOMIC DNA]</scope>
    <source>
        <strain evidence="3 4">4552</strain>
    </source>
</reference>
<name>A0A0A0HWR1_CLONO</name>
<dbReference type="Pfam" id="PF00239">
    <property type="entry name" value="Resolvase"/>
    <property type="match status" value="1"/>
</dbReference>
<dbReference type="OrthoDB" id="9804620at2"/>
<dbReference type="PROSITE" id="PS51737">
    <property type="entry name" value="RECOMBINASE_DNA_BIND"/>
    <property type="match status" value="1"/>
</dbReference>
<feature type="domain" description="Resolvase/invertase-type recombinase catalytic" evidence="1">
    <location>
        <begin position="3"/>
        <end position="160"/>
    </location>
</feature>
<dbReference type="Gene3D" id="3.90.1750.20">
    <property type="entry name" value="Putative Large Serine Recombinase, Chain B, Domain 2"/>
    <property type="match status" value="1"/>
</dbReference>
<evidence type="ECO:0000313" key="3">
    <source>
        <dbReference type="EMBL" id="KGM92798.1"/>
    </source>
</evidence>
<evidence type="ECO:0000259" key="2">
    <source>
        <dbReference type="PROSITE" id="PS51737"/>
    </source>
</evidence>
<sequence>MNNIAIYLRISVLEKGNLGHTEDTINSQRNIIKNFIFNDQELKKANIEEYIDEGYSGSTTSRPGLDKLLLKVKQGKINCIIVKDMSRFMRNYIEMGDYLENIFPFMGIRFIAINDGYDSSNEVQNGTELDIQFKNLLNDYYSRDISEKMTTALLVAKKQGKYTSGAPPYGYLKDPEDNYKLIVDEKVAENVRYIFQLLLEGHSLNETAKTLNSEGVMTARARRKEIKGYDAYANRWESTVEDTIWSHSMVRRIANNEAYTGTFVFNKSRKSKLDGGKVTYHPKEEWIRVYDNHEALISKETFDEANNIIKSRKRNKMFKWGERKYKNSPLATYVRCNKCGYKIRFGISSNGKEIVSINLYCYHCRMLEQEEKLPHNKELEKEVFKILKDKFHTDKTEKKKLLDEQKELYDRNDQLLKKKRIEFENYKFGKISREDFMETKNQIQESEEENKERIGAIDEELKQAGSIDSLTKEIVEKYIDKIYISGKGIERIEYQ</sequence>
<protein>
    <recommendedName>
        <fullName evidence="5">Recombinase</fullName>
    </recommendedName>
</protein>
<dbReference type="InterPro" id="IPR050639">
    <property type="entry name" value="SSR_resolvase"/>
</dbReference>
<evidence type="ECO:0000313" key="4">
    <source>
        <dbReference type="Proteomes" id="UP000030012"/>
    </source>
</evidence>
<dbReference type="SUPFAM" id="SSF53041">
    <property type="entry name" value="Resolvase-like"/>
    <property type="match status" value="1"/>
</dbReference>
<dbReference type="Pfam" id="PF07508">
    <property type="entry name" value="Recombinase"/>
    <property type="match status" value="1"/>
</dbReference>
<dbReference type="InterPro" id="IPR036162">
    <property type="entry name" value="Resolvase-like_N_sf"/>
</dbReference>
<dbReference type="SMART" id="SM00857">
    <property type="entry name" value="Resolvase"/>
    <property type="match status" value="1"/>
</dbReference>
<dbReference type="EMBL" id="JENJ01000117">
    <property type="protein sequence ID" value="KGM92798.1"/>
    <property type="molecule type" value="Genomic_DNA"/>
</dbReference>
<dbReference type="InterPro" id="IPR038109">
    <property type="entry name" value="DNA_bind_recomb_sf"/>
</dbReference>
<dbReference type="RefSeq" id="WP_018579523.1">
    <property type="nucleotide sequence ID" value="NZ_JENJ01000117.1"/>
</dbReference>
<evidence type="ECO:0008006" key="5">
    <source>
        <dbReference type="Google" id="ProtNLM"/>
    </source>
</evidence>
<proteinExistence type="predicted"/>
<dbReference type="Gene3D" id="3.40.50.1390">
    <property type="entry name" value="Resolvase, N-terminal catalytic domain"/>
    <property type="match status" value="1"/>
</dbReference>
<organism evidence="3 4">
    <name type="scientific">Clostridium novyi A str. 4552</name>
    <dbReference type="NCBI Taxonomy" id="1444289"/>
    <lineage>
        <taxon>Bacteria</taxon>
        <taxon>Bacillati</taxon>
        <taxon>Bacillota</taxon>
        <taxon>Clostridia</taxon>
        <taxon>Eubacteriales</taxon>
        <taxon>Clostridiaceae</taxon>
        <taxon>Clostridium</taxon>
    </lineage>
</organism>
<dbReference type="PANTHER" id="PTHR30461">
    <property type="entry name" value="DNA-INVERTASE FROM LAMBDOID PROPHAGE"/>
    <property type="match status" value="1"/>
</dbReference>
<comment type="caution">
    <text evidence="3">The sequence shown here is derived from an EMBL/GenBank/DDBJ whole genome shotgun (WGS) entry which is preliminary data.</text>
</comment>
<dbReference type="InterPro" id="IPR006119">
    <property type="entry name" value="Resolv_N"/>
</dbReference>